<name>A0AA38M937_9CUCU</name>
<organism evidence="8 9">
    <name type="scientific">Zophobas morio</name>
    <dbReference type="NCBI Taxonomy" id="2755281"/>
    <lineage>
        <taxon>Eukaryota</taxon>
        <taxon>Metazoa</taxon>
        <taxon>Ecdysozoa</taxon>
        <taxon>Arthropoda</taxon>
        <taxon>Hexapoda</taxon>
        <taxon>Insecta</taxon>
        <taxon>Pterygota</taxon>
        <taxon>Neoptera</taxon>
        <taxon>Endopterygota</taxon>
        <taxon>Coleoptera</taxon>
        <taxon>Polyphaga</taxon>
        <taxon>Cucujiformia</taxon>
        <taxon>Tenebrionidae</taxon>
        <taxon>Zophobas</taxon>
    </lineage>
</organism>
<evidence type="ECO:0000259" key="7">
    <source>
        <dbReference type="PROSITE" id="PS51270"/>
    </source>
</evidence>
<feature type="domain" description="RING-type" evidence="5">
    <location>
        <begin position="137"/>
        <end position="180"/>
    </location>
</feature>
<dbReference type="GO" id="GO:0005634">
    <property type="term" value="C:nucleus"/>
    <property type="evidence" value="ECO:0007669"/>
    <property type="project" value="UniProtKB-ARBA"/>
</dbReference>
<proteinExistence type="predicted"/>
<dbReference type="AlphaFoldDB" id="A0AA38M937"/>
<sequence length="191" mass="22098">MATSYGSLGCQHYKRKCKFETPCCKKFYTCHFCHDEQETHTLDTTAIVKVVCLVCHRKQKVQNKCVKCRTVFGRYFCSICNLFDDDASKGQFHCADCGMCRTGGFRNFFHCETCNMCLALKYKGVHKCIENRSRTDCPVCLEYIHTSTIDLHFAECGHLVHQACFEELQKKRIYMCPICKAPWKAPKKTKP</sequence>
<dbReference type="InterPro" id="IPR037274">
    <property type="entry name" value="Znf_CHY_sf"/>
</dbReference>
<dbReference type="InterPro" id="IPR018957">
    <property type="entry name" value="Znf_C3HC4_RING-type"/>
</dbReference>
<dbReference type="CDD" id="cd16464">
    <property type="entry name" value="RING-H2_Pirh2-like"/>
    <property type="match status" value="1"/>
</dbReference>
<keyword evidence="3" id="KW-0862">Zinc</keyword>
<reference evidence="8" key="1">
    <citation type="journal article" date="2023" name="G3 (Bethesda)">
        <title>Whole genome assemblies of Zophobas morio and Tenebrio molitor.</title>
        <authorList>
            <person name="Kaur S."/>
            <person name="Stinson S.A."/>
            <person name="diCenzo G.C."/>
        </authorList>
    </citation>
    <scope>NUCLEOTIDE SEQUENCE</scope>
    <source>
        <strain evidence="8">QUZm001</strain>
    </source>
</reference>
<dbReference type="EMBL" id="JALNTZ010000006">
    <property type="protein sequence ID" value="KAJ3647484.1"/>
    <property type="molecule type" value="Genomic_DNA"/>
</dbReference>
<keyword evidence="2 4" id="KW-0863">Zinc-finger</keyword>
<dbReference type="PANTHER" id="PTHR21319:SF53">
    <property type="entry name" value="RING FINGER AND CHY ZINC FINGER DOMAIN-CONTAINING PROTEIN 1"/>
    <property type="match status" value="1"/>
</dbReference>
<dbReference type="Pfam" id="PF00097">
    <property type="entry name" value="zf-C3HC4"/>
    <property type="match status" value="1"/>
</dbReference>
<dbReference type="InterPro" id="IPR013083">
    <property type="entry name" value="Znf_RING/FYVE/PHD"/>
</dbReference>
<keyword evidence="9" id="KW-1185">Reference proteome</keyword>
<evidence type="ECO:0000256" key="1">
    <source>
        <dbReference type="ARBA" id="ARBA00022723"/>
    </source>
</evidence>
<dbReference type="PROSITE" id="PS50089">
    <property type="entry name" value="ZF_RING_2"/>
    <property type="match status" value="1"/>
</dbReference>
<comment type="caution">
    <text evidence="8">The sequence shown here is derived from an EMBL/GenBank/DDBJ whole genome shotgun (WGS) entry which is preliminary data.</text>
</comment>
<evidence type="ECO:0000256" key="4">
    <source>
        <dbReference type="PROSITE-ProRule" id="PRU00601"/>
    </source>
</evidence>
<accession>A0AA38M937</accession>
<dbReference type="GO" id="GO:0016567">
    <property type="term" value="P:protein ubiquitination"/>
    <property type="evidence" value="ECO:0007669"/>
    <property type="project" value="TreeGrafter"/>
</dbReference>
<evidence type="ECO:0000259" key="6">
    <source>
        <dbReference type="PROSITE" id="PS51266"/>
    </source>
</evidence>
<dbReference type="GO" id="GO:0008270">
    <property type="term" value="F:zinc ion binding"/>
    <property type="evidence" value="ECO:0007669"/>
    <property type="project" value="UniProtKB-KW"/>
</dbReference>
<dbReference type="GO" id="GO:0061630">
    <property type="term" value="F:ubiquitin protein ligase activity"/>
    <property type="evidence" value="ECO:0007669"/>
    <property type="project" value="TreeGrafter"/>
</dbReference>
<evidence type="ECO:0000256" key="3">
    <source>
        <dbReference type="ARBA" id="ARBA00022833"/>
    </source>
</evidence>
<dbReference type="Pfam" id="PF05495">
    <property type="entry name" value="zf-CHY"/>
    <property type="match status" value="1"/>
</dbReference>
<dbReference type="InterPro" id="IPR008913">
    <property type="entry name" value="Znf_CHY"/>
</dbReference>
<keyword evidence="1" id="KW-0479">Metal-binding</keyword>
<dbReference type="SUPFAM" id="SSF57850">
    <property type="entry name" value="RING/U-box"/>
    <property type="match status" value="1"/>
</dbReference>
<evidence type="ECO:0000313" key="8">
    <source>
        <dbReference type="EMBL" id="KAJ3647484.1"/>
    </source>
</evidence>
<gene>
    <name evidence="8" type="ORF">Zmor_019361</name>
</gene>
<feature type="domain" description="CHY-type" evidence="6">
    <location>
        <begin position="3"/>
        <end position="70"/>
    </location>
</feature>
<dbReference type="SMART" id="SM00184">
    <property type="entry name" value="RING"/>
    <property type="match status" value="1"/>
</dbReference>
<dbReference type="SUPFAM" id="SSF161245">
    <property type="entry name" value="Zinc hairpin stack"/>
    <property type="match status" value="1"/>
</dbReference>
<protein>
    <recommendedName>
        <fullName evidence="10">RING finger and CHY zinc finger domain-containing protein 1</fullName>
    </recommendedName>
</protein>
<evidence type="ECO:0000313" key="9">
    <source>
        <dbReference type="Proteomes" id="UP001168821"/>
    </source>
</evidence>
<dbReference type="InterPro" id="IPR037275">
    <property type="entry name" value="Znf_CTCHY_sf"/>
</dbReference>
<dbReference type="PROSITE" id="PS51266">
    <property type="entry name" value="ZF_CHY"/>
    <property type="match status" value="1"/>
</dbReference>
<dbReference type="PROSITE" id="PS51270">
    <property type="entry name" value="ZF_CTCHY"/>
    <property type="match status" value="1"/>
</dbReference>
<evidence type="ECO:0008006" key="10">
    <source>
        <dbReference type="Google" id="ProtNLM"/>
    </source>
</evidence>
<evidence type="ECO:0000259" key="5">
    <source>
        <dbReference type="PROSITE" id="PS50089"/>
    </source>
</evidence>
<feature type="domain" description="CTCHY-type" evidence="7">
    <location>
        <begin position="72"/>
        <end position="136"/>
    </location>
</feature>
<dbReference type="InterPro" id="IPR001841">
    <property type="entry name" value="Znf_RING"/>
</dbReference>
<evidence type="ECO:0000256" key="2">
    <source>
        <dbReference type="ARBA" id="ARBA00022771"/>
    </source>
</evidence>
<dbReference type="SUPFAM" id="SSF161219">
    <property type="entry name" value="CHY zinc finger-like"/>
    <property type="match status" value="1"/>
</dbReference>
<dbReference type="Proteomes" id="UP001168821">
    <property type="component" value="Unassembled WGS sequence"/>
</dbReference>
<dbReference type="PANTHER" id="PTHR21319">
    <property type="entry name" value="RING FINGER AND CHY ZINC FINGER DOMAIN-CONTAINING PROTEIN 1"/>
    <property type="match status" value="1"/>
</dbReference>
<dbReference type="Gene3D" id="3.30.40.10">
    <property type="entry name" value="Zinc/RING finger domain, C3HC4 (zinc finger)"/>
    <property type="match status" value="1"/>
</dbReference>
<dbReference type="GO" id="GO:0006511">
    <property type="term" value="P:ubiquitin-dependent protein catabolic process"/>
    <property type="evidence" value="ECO:0007669"/>
    <property type="project" value="TreeGrafter"/>
</dbReference>
<dbReference type="InterPro" id="IPR017921">
    <property type="entry name" value="Znf_CTCHY"/>
</dbReference>